<gene>
    <name evidence="4" type="ORF">C8D82_106117</name>
    <name evidence="3" type="ORF">HF882_06120</name>
</gene>
<dbReference type="Proteomes" id="UP000245959">
    <property type="component" value="Unassembled WGS sequence"/>
</dbReference>
<dbReference type="AlphaFoldDB" id="A0A2U1B7E9"/>
<organism evidence="4 5">
    <name type="scientific">Victivallis vadensis</name>
    <dbReference type="NCBI Taxonomy" id="172901"/>
    <lineage>
        <taxon>Bacteria</taxon>
        <taxon>Pseudomonadati</taxon>
        <taxon>Lentisphaerota</taxon>
        <taxon>Lentisphaeria</taxon>
        <taxon>Victivallales</taxon>
        <taxon>Victivallaceae</taxon>
        <taxon>Victivallis</taxon>
    </lineage>
</organism>
<name>A0A2U1B7E9_9BACT</name>
<dbReference type="InterPro" id="IPR048441">
    <property type="entry name" value="DUF1846_C"/>
</dbReference>
<proteinExistence type="predicted"/>
<protein>
    <submittedName>
        <fullName evidence="3">DUF1846 domain-containing protein</fullName>
    </submittedName>
</protein>
<dbReference type="EMBL" id="JABAEW010000008">
    <property type="protein sequence ID" value="NMD86157.1"/>
    <property type="molecule type" value="Genomic_DNA"/>
</dbReference>
<sequence length="503" mass="55986">MRPGFDSEKYLEEQSHAILERAAKFGDKLYLEFGGKLICDFHAARILPGFDPNAKIKLLQKLKDKVDIIICIFAGDIEQRKMRADFGVAYDTDTMRTIDDLHDWGLEVRGVVVTRYQDQPAVRTFLNKLSRRGIKVYTHRPIQGYPTELDTIVSRKGYGANSYIETEKPIVIVTGPGPNSGKMATCLSQVYHEFQRGVKAGYAKFETFPVWNLPLKHPVNIAYEAATADLADVNMVDPYHLEAYGKTAVNYNRDVEIFPVVKRICARIMEPEQLYQSPTDMGVNRVGFAISDDRVVREASIQEIIRRYFRYMADYATGTADKAAVDRVKLLMDDLGVTELDRKVVAPARKAAKEAETQGKGNNNVYCGAALELPDGTIVTGKNSPLLHAASSCILNAIKLLAKLPDDLLMLSPEVIDSVSQLKKNVFKNREVSLDLAETLTALSVSVPTNSAARLAMRKLPQLAGCEMHISHLPTAGDEAGLRKLGIRLTSEPVFTSRNLFME</sequence>
<evidence type="ECO:0000313" key="3">
    <source>
        <dbReference type="EMBL" id="NMD86157.1"/>
    </source>
</evidence>
<evidence type="ECO:0000259" key="2">
    <source>
        <dbReference type="Pfam" id="PF20921"/>
    </source>
</evidence>
<evidence type="ECO:0000313" key="6">
    <source>
        <dbReference type="Proteomes" id="UP000576225"/>
    </source>
</evidence>
<reference evidence="3 6" key="2">
    <citation type="submission" date="2020-04" db="EMBL/GenBank/DDBJ databases">
        <authorList>
            <person name="Hitch T.C.A."/>
            <person name="Wylensek D."/>
            <person name="Clavel T."/>
        </authorList>
    </citation>
    <scope>NUCLEOTIDE SEQUENCE [LARGE SCALE GENOMIC DNA]</scope>
    <source>
        <strain evidence="3 6">COR2-253-APC-1A</strain>
    </source>
</reference>
<accession>A0A2U1B7E9</accession>
<dbReference type="Pfam" id="PF20921">
    <property type="entry name" value="DUF1846_C"/>
    <property type="match status" value="1"/>
</dbReference>
<feature type="domain" description="DUF1846" evidence="1">
    <location>
        <begin position="4"/>
        <end position="335"/>
    </location>
</feature>
<keyword evidence="5" id="KW-1185">Reference proteome</keyword>
<dbReference type="InterPro" id="IPR048496">
    <property type="entry name" value="DUF1846_N"/>
</dbReference>
<dbReference type="NCBIfam" id="NF010184">
    <property type="entry name" value="PRK13663.1"/>
    <property type="match status" value="1"/>
</dbReference>
<comment type="caution">
    <text evidence="4">The sequence shown here is derived from an EMBL/GenBank/DDBJ whole genome shotgun (WGS) entry which is preliminary data.</text>
</comment>
<dbReference type="RefSeq" id="WP_116883229.1">
    <property type="nucleotide sequence ID" value="NZ_CABMMC010000016.1"/>
</dbReference>
<feature type="domain" description="DUF1846" evidence="2">
    <location>
        <begin position="341"/>
        <end position="501"/>
    </location>
</feature>
<dbReference type="Gene3D" id="1.20.1570.10">
    <property type="entry name" value="dip2346 domain like"/>
    <property type="match status" value="1"/>
</dbReference>
<dbReference type="Proteomes" id="UP000576225">
    <property type="component" value="Unassembled WGS sequence"/>
</dbReference>
<dbReference type="Gene3D" id="3.40.140.40">
    <property type="entry name" value="Domain of unknown function (DUF1846), C-terminal subdomain"/>
    <property type="match status" value="1"/>
</dbReference>
<evidence type="ECO:0000259" key="1">
    <source>
        <dbReference type="Pfam" id="PF08903"/>
    </source>
</evidence>
<dbReference type="OrthoDB" id="9803572at2"/>
<dbReference type="GeneID" id="78294550"/>
<dbReference type="EMBL" id="QEKH01000006">
    <property type="protein sequence ID" value="PVY44599.1"/>
    <property type="molecule type" value="Genomic_DNA"/>
</dbReference>
<dbReference type="Pfam" id="PF08903">
    <property type="entry name" value="DUF1846"/>
    <property type="match status" value="1"/>
</dbReference>
<reference evidence="4 5" key="1">
    <citation type="submission" date="2018-04" db="EMBL/GenBank/DDBJ databases">
        <title>Genomic Encyclopedia of Type Strains, Phase IV (KMG-IV): sequencing the most valuable type-strain genomes for metagenomic binning, comparative biology and taxonomic classification.</title>
        <authorList>
            <person name="Goeker M."/>
        </authorList>
    </citation>
    <scope>NUCLEOTIDE SEQUENCE [LARGE SCALE GENOMIC DNA]</scope>
    <source>
        <strain evidence="4 5">DSM 14823</strain>
    </source>
</reference>
<dbReference type="Gene3D" id="3.10.630.10">
    <property type="entry name" value="dip2346 domain like"/>
    <property type="match status" value="1"/>
</dbReference>
<evidence type="ECO:0000313" key="4">
    <source>
        <dbReference type="EMBL" id="PVY44599.1"/>
    </source>
</evidence>
<evidence type="ECO:0000313" key="5">
    <source>
        <dbReference type="Proteomes" id="UP000245959"/>
    </source>
</evidence>